<organism evidence="10 11">
    <name type="scientific">Kocuria atrinae</name>
    <dbReference type="NCBI Taxonomy" id="592377"/>
    <lineage>
        <taxon>Bacteria</taxon>
        <taxon>Bacillati</taxon>
        <taxon>Actinomycetota</taxon>
        <taxon>Actinomycetes</taxon>
        <taxon>Micrococcales</taxon>
        <taxon>Micrococcaceae</taxon>
        <taxon>Kocuria</taxon>
    </lineage>
</organism>
<evidence type="ECO:0000256" key="6">
    <source>
        <dbReference type="ARBA" id="ARBA00044633"/>
    </source>
</evidence>
<dbReference type="RefSeq" id="WP_344223180.1">
    <property type="nucleotide sequence ID" value="NZ_BAAAQA010000002.1"/>
</dbReference>
<evidence type="ECO:0000313" key="10">
    <source>
        <dbReference type="EMBL" id="GAA2108435.1"/>
    </source>
</evidence>
<evidence type="ECO:0000256" key="7">
    <source>
        <dbReference type="HAMAP-Rule" id="MF_00210"/>
    </source>
</evidence>
<comment type="function">
    <text evidence="7">Catalyzes the transfer of the enolpyruvyl moiety of phosphoenolpyruvate (PEP) to the 5-hydroxyl of shikimate-3-phosphate (S3P) to produce enolpyruvyl shikimate-3-phosphate and inorganic phosphate.</text>
</comment>
<dbReference type="HAMAP" id="MF_00210">
    <property type="entry name" value="EPSP_synth"/>
    <property type="match status" value="1"/>
</dbReference>
<dbReference type="NCBIfam" id="TIGR01356">
    <property type="entry name" value="aroA"/>
    <property type="match status" value="1"/>
</dbReference>
<dbReference type="InterPro" id="IPR006264">
    <property type="entry name" value="EPSP_synthase"/>
</dbReference>
<feature type="binding site" evidence="7">
    <location>
        <position position="192"/>
    </location>
    <ligand>
        <name>3-phosphoshikimate</name>
        <dbReference type="ChEBI" id="CHEBI:145989"/>
    </ligand>
</feature>
<reference evidence="10 11" key="1">
    <citation type="journal article" date="2019" name="Int. J. Syst. Evol. Microbiol.">
        <title>The Global Catalogue of Microorganisms (GCM) 10K type strain sequencing project: providing services to taxonomists for standard genome sequencing and annotation.</title>
        <authorList>
            <consortium name="The Broad Institute Genomics Platform"/>
            <consortium name="The Broad Institute Genome Sequencing Center for Infectious Disease"/>
            <person name="Wu L."/>
            <person name="Ma J."/>
        </authorList>
    </citation>
    <scope>NUCLEOTIDE SEQUENCE [LARGE SCALE GENOMIC DNA]</scope>
    <source>
        <strain evidence="10 11">JCM 15914</strain>
    </source>
</reference>
<proteinExistence type="inferred from homology"/>
<feature type="binding site" evidence="7">
    <location>
        <position position="39"/>
    </location>
    <ligand>
        <name>3-phosphoshikimate</name>
        <dbReference type="ChEBI" id="CHEBI:145989"/>
    </ligand>
</feature>
<dbReference type="PANTHER" id="PTHR21090">
    <property type="entry name" value="AROM/DEHYDROQUINATE SYNTHASE"/>
    <property type="match status" value="1"/>
</dbReference>
<keyword evidence="4 7" id="KW-0808">Transferase</keyword>
<accession>A0ABN2XAZ6</accession>
<feature type="region of interest" description="Disordered" evidence="8">
    <location>
        <begin position="1"/>
        <end position="20"/>
    </location>
</feature>
<dbReference type="PROSITE" id="PS00104">
    <property type="entry name" value="EPSP_SYNTHASE_1"/>
    <property type="match status" value="1"/>
</dbReference>
<dbReference type="Pfam" id="PF00275">
    <property type="entry name" value="EPSP_synthase"/>
    <property type="match status" value="1"/>
</dbReference>
<evidence type="ECO:0000256" key="5">
    <source>
        <dbReference type="ARBA" id="ARBA00023141"/>
    </source>
</evidence>
<feature type="binding site" evidence="7">
    <location>
        <position position="363"/>
    </location>
    <ligand>
        <name>3-phosphoshikimate</name>
        <dbReference type="ChEBI" id="CHEBI:145989"/>
    </ligand>
</feature>
<dbReference type="PROSITE" id="PS00885">
    <property type="entry name" value="EPSP_SYNTHASE_2"/>
    <property type="match status" value="1"/>
</dbReference>
<comment type="caution">
    <text evidence="10">The sequence shown here is derived from an EMBL/GenBank/DDBJ whole genome shotgun (WGS) entry which is preliminary data.</text>
</comment>
<dbReference type="PIRSF" id="PIRSF000505">
    <property type="entry name" value="EPSPS"/>
    <property type="match status" value="1"/>
</dbReference>
<feature type="binding site" evidence="7">
    <location>
        <position position="144"/>
    </location>
    <ligand>
        <name>phosphoenolpyruvate</name>
        <dbReference type="ChEBI" id="CHEBI:58702"/>
    </ligand>
</feature>
<keyword evidence="11" id="KW-1185">Reference proteome</keyword>
<dbReference type="Proteomes" id="UP001500166">
    <property type="component" value="Unassembled WGS sequence"/>
</dbReference>
<dbReference type="EC" id="2.5.1.19" evidence="7"/>
<keyword evidence="3 7" id="KW-0028">Amino-acid biosynthesis</keyword>
<feature type="binding site" evidence="7">
    <location>
        <position position="192"/>
    </location>
    <ligand>
        <name>phosphoenolpyruvate</name>
        <dbReference type="ChEBI" id="CHEBI:58702"/>
    </ligand>
</feature>
<feature type="active site" description="Proton acceptor" evidence="7">
    <location>
        <position position="336"/>
    </location>
</feature>
<feature type="binding site" evidence="7">
    <location>
        <position position="34"/>
    </location>
    <ligand>
        <name>3-phosphoshikimate</name>
        <dbReference type="ChEBI" id="CHEBI:145989"/>
    </ligand>
</feature>
<comment type="pathway">
    <text evidence="1 7">Metabolic intermediate biosynthesis; chorismate biosynthesis; chorismate from D-erythrose 4-phosphate and phosphoenolpyruvate: step 6/7.</text>
</comment>
<feature type="binding site" evidence="7">
    <location>
        <position position="190"/>
    </location>
    <ligand>
        <name>3-phosphoshikimate</name>
        <dbReference type="ChEBI" id="CHEBI:145989"/>
    </ligand>
</feature>
<evidence type="ECO:0000313" key="11">
    <source>
        <dbReference type="Proteomes" id="UP001500166"/>
    </source>
</evidence>
<gene>
    <name evidence="7 10" type="primary">aroA</name>
    <name evidence="10" type="ORF">GCM10009824_01710</name>
</gene>
<feature type="binding site" evidence="7">
    <location>
        <position position="336"/>
    </location>
    <ligand>
        <name>3-phosphoshikimate</name>
        <dbReference type="ChEBI" id="CHEBI:145989"/>
    </ligand>
</feature>
<evidence type="ECO:0000259" key="9">
    <source>
        <dbReference type="Pfam" id="PF00275"/>
    </source>
</evidence>
<feature type="binding site" evidence="7">
    <location>
        <position position="35"/>
    </location>
    <ligand>
        <name>3-phosphoshikimate</name>
        <dbReference type="ChEBI" id="CHEBI:145989"/>
    </ligand>
</feature>
<comment type="subcellular location">
    <subcellularLocation>
        <location evidence="7">Cytoplasm</location>
    </subcellularLocation>
</comment>
<dbReference type="InterPro" id="IPR023193">
    <property type="entry name" value="EPSP_synthase_CS"/>
</dbReference>
<comment type="similarity">
    <text evidence="2 7">Belongs to the EPSP synthase family.</text>
</comment>
<dbReference type="CDD" id="cd01556">
    <property type="entry name" value="EPSP_synthase"/>
    <property type="match status" value="1"/>
</dbReference>
<evidence type="ECO:0000256" key="8">
    <source>
        <dbReference type="SAM" id="MobiDB-lite"/>
    </source>
</evidence>
<protein>
    <recommendedName>
        <fullName evidence="7">3-phosphoshikimate 1-carboxyvinyltransferase</fullName>
        <ecNumber evidence="7">2.5.1.19</ecNumber>
    </recommendedName>
    <alternativeName>
        <fullName evidence="7">5-enolpyruvylshikimate-3-phosphate synthase</fullName>
        <shortName evidence="7">EPSP synthase</shortName>
        <shortName evidence="7">EPSPS</shortName>
    </alternativeName>
</protein>
<name>A0ABN2XAZ6_9MICC</name>
<evidence type="ECO:0000256" key="4">
    <source>
        <dbReference type="ARBA" id="ARBA00022679"/>
    </source>
</evidence>
<keyword evidence="7" id="KW-0963">Cytoplasm</keyword>
<comment type="caution">
    <text evidence="7">Lacks conserved residue(s) required for the propagation of feature annotation.</text>
</comment>
<dbReference type="SUPFAM" id="SSF55205">
    <property type="entry name" value="EPT/RTPC-like"/>
    <property type="match status" value="1"/>
</dbReference>
<feature type="binding site" evidence="7">
    <location>
        <position position="116"/>
    </location>
    <ligand>
        <name>phosphoenolpyruvate</name>
        <dbReference type="ChEBI" id="CHEBI:58702"/>
    </ligand>
</feature>
<dbReference type="EMBL" id="BAAAQA010000002">
    <property type="protein sequence ID" value="GAA2108435.1"/>
    <property type="molecule type" value="Genomic_DNA"/>
</dbReference>
<feature type="binding site" evidence="7">
    <location>
        <position position="408"/>
    </location>
    <ligand>
        <name>phosphoenolpyruvate</name>
        <dbReference type="ChEBI" id="CHEBI:58702"/>
    </ligand>
</feature>
<feature type="binding site" evidence="7">
    <location>
        <position position="34"/>
    </location>
    <ligand>
        <name>phosphoenolpyruvate</name>
        <dbReference type="ChEBI" id="CHEBI:58702"/>
    </ligand>
</feature>
<feature type="domain" description="Enolpyruvate transferase" evidence="9">
    <location>
        <begin position="20"/>
        <end position="440"/>
    </location>
</feature>
<feature type="binding site" evidence="7">
    <location>
        <position position="433"/>
    </location>
    <ligand>
        <name>phosphoenolpyruvate</name>
        <dbReference type="ChEBI" id="CHEBI:58702"/>
    </ligand>
</feature>
<comment type="subunit">
    <text evidence="7">Monomer.</text>
</comment>
<keyword evidence="5 7" id="KW-0057">Aromatic amino acid biosynthesis</keyword>
<sequence>MNTDNGLSHPESQWAAPFTGDRPVNGTVAIPGSKSLTNRYLVLAALASETSTVRKPLYSRDSELMITALQQLGAVIEPTGVPGPFGSDLTIIPIPAGPAADVHRPVPRDIDCGLAGTVMRFVPPVAALLNADTRFDGDPHARVRPMGPVIQGLRDLGVTVDDDGRGTLPLTVSGTGRVAGGSVSIDASGSSQFVSALLLSAVRFEAPLVLKHESDAAGVPSLPHVAMTVEVLREAGVNATRVSDTEWRVEPTAAPGLDVTVEPDLSNAGPFLAAAMVTGGTVSIPDWPTSTTQGGDQWRSILPQFGGNVDVVDGVLTATGPAQLSGVDLDLSEAGELAPTVTAMCALASGPSQLRGIAHLRGHETDRLAALTTEINRLGGNAEETEDGLVITPAPLHGGLFHSYEDHRMATAGAIIGLKVPDVSVENIGTTSKTLPDFPQMWTTLVSHGA</sequence>
<dbReference type="InterPro" id="IPR013792">
    <property type="entry name" value="RNA3'P_cycl/enolpyr_Trfase_a/b"/>
</dbReference>
<dbReference type="Gene3D" id="3.65.10.10">
    <property type="entry name" value="Enolpyruvate transferase domain"/>
    <property type="match status" value="2"/>
</dbReference>
<dbReference type="PANTHER" id="PTHR21090:SF5">
    <property type="entry name" value="PENTAFUNCTIONAL AROM POLYPEPTIDE"/>
    <property type="match status" value="1"/>
</dbReference>
<comment type="catalytic activity">
    <reaction evidence="6">
        <text>3-phosphoshikimate + phosphoenolpyruvate = 5-O-(1-carboxyvinyl)-3-phosphoshikimate + phosphate</text>
        <dbReference type="Rhea" id="RHEA:21256"/>
        <dbReference type="ChEBI" id="CHEBI:43474"/>
        <dbReference type="ChEBI" id="CHEBI:57701"/>
        <dbReference type="ChEBI" id="CHEBI:58702"/>
        <dbReference type="ChEBI" id="CHEBI:145989"/>
        <dbReference type="EC" id="2.5.1.19"/>
    </reaction>
    <physiologicalReaction direction="left-to-right" evidence="6">
        <dbReference type="Rhea" id="RHEA:21257"/>
    </physiologicalReaction>
</comment>
<feature type="binding site" evidence="7">
    <location>
        <position position="221"/>
    </location>
    <ligand>
        <name>3-phosphoshikimate</name>
        <dbReference type="ChEBI" id="CHEBI:145989"/>
    </ligand>
</feature>
<dbReference type="InterPro" id="IPR036968">
    <property type="entry name" value="Enolpyruvate_Tfrase_sf"/>
</dbReference>
<feature type="binding site" evidence="7">
    <location>
        <position position="367"/>
    </location>
    <ligand>
        <name>phosphoenolpyruvate</name>
        <dbReference type="ChEBI" id="CHEBI:58702"/>
    </ligand>
</feature>
<evidence type="ECO:0000256" key="3">
    <source>
        <dbReference type="ARBA" id="ARBA00022605"/>
    </source>
</evidence>
<evidence type="ECO:0000256" key="2">
    <source>
        <dbReference type="ARBA" id="ARBA00009948"/>
    </source>
</evidence>
<feature type="binding site" evidence="7">
    <location>
        <position position="191"/>
    </location>
    <ligand>
        <name>3-phosphoshikimate</name>
        <dbReference type="ChEBI" id="CHEBI:145989"/>
    </ligand>
</feature>
<dbReference type="InterPro" id="IPR001986">
    <property type="entry name" value="Enolpyruvate_Tfrase_dom"/>
</dbReference>
<evidence type="ECO:0000256" key="1">
    <source>
        <dbReference type="ARBA" id="ARBA00004811"/>
    </source>
</evidence>